<proteinExistence type="predicted"/>
<keyword evidence="2" id="KW-1185">Reference proteome</keyword>
<name>A0AAN8RFU7_9TELE</name>
<organism evidence="1 2">
    <name type="scientific">Coregonus suidteri</name>
    <dbReference type="NCBI Taxonomy" id="861788"/>
    <lineage>
        <taxon>Eukaryota</taxon>
        <taxon>Metazoa</taxon>
        <taxon>Chordata</taxon>
        <taxon>Craniata</taxon>
        <taxon>Vertebrata</taxon>
        <taxon>Euteleostomi</taxon>
        <taxon>Actinopterygii</taxon>
        <taxon>Neopterygii</taxon>
        <taxon>Teleostei</taxon>
        <taxon>Protacanthopterygii</taxon>
        <taxon>Salmoniformes</taxon>
        <taxon>Salmonidae</taxon>
        <taxon>Coregoninae</taxon>
        <taxon>Coregonus</taxon>
    </lineage>
</organism>
<sequence length="121" mass="13592">MKSTGRILKQRLKNSLSWFHSYLSDRTEYVSLAPLQGHSQGQPAPRISSMIGCWDLKGQLPAEHMACLELAYGLGEALKCTVTNTTRKTGVEGEKIVTFWRQYHFDIIPPEGLTPLKLCIT</sequence>
<gene>
    <name evidence="1" type="ORF">J4Q44_G00017360</name>
</gene>
<reference evidence="1 2" key="1">
    <citation type="submission" date="2021-04" db="EMBL/GenBank/DDBJ databases">
        <authorList>
            <person name="De Guttry C."/>
            <person name="Zahm M."/>
            <person name="Klopp C."/>
            <person name="Cabau C."/>
            <person name="Louis A."/>
            <person name="Berthelot C."/>
            <person name="Parey E."/>
            <person name="Roest Crollius H."/>
            <person name="Montfort J."/>
            <person name="Robinson-Rechavi M."/>
            <person name="Bucao C."/>
            <person name="Bouchez O."/>
            <person name="Gislard M."/>
            <person name="Lluch J."/>
            <person name="Milhes M."/>
            <person name="Lampietro C."/>
            <person name="Lopez Roques C."/>
            <person name="Donnadieu C."/>
            <person name="Braasch I."/>
            <person name="Desvignes T."/>
            <person name="Postlethwait J."/>
            <person name="Bobe J."/>
            <person name="Wedekind C."/>
            <person name="Guiguen Y."/>
        </authorList>
    </citation>
    <scope>NUCLEOTIDE SEQUENCE [LARGE SCALE GENOMIC DNA]</scope>
    <source>
        <strain evidence="1">Cs_M1</strain>
        <tissue evidence="1">Blood</tissue>
    </source>
</reference>
<protein>
    <submittedName>
        <fullName evidence="1">Uncharacterized protein</fullName>
    </submittedName>
</protein>
<dbReference type="EMBL" id="JAGTTL010000002">
    <property type="protein sequence ID" value="KAK6326092.1"/>
    <property type="molecule type" value="Genomic_DNA"/>
</dbReference>
<dbReference type="AlphaFoldDB" id="A0AAN8RFU7"/>
<evidence type="ECO:0000313" key="2">
    <source>
        <dbReference type="Proteomes" id="UP001356427"/>
    </source>
</evidence>
<dbReference type="Proteomes" id="UP001356427">
    <property type="component" value="Unassembled WGS sequence"/>
</dbReference>
<accession>A0AAN8RFU7</accession>
<evidence type="ECO:0000313" key="1">
    <source>
        <dbReference type="EMBL" id="KAK6326092.1"/>
    </source>
</evidence>
<comment type="caution">
    <text evidence="1">The sequence shown here is derived from an EMBL/GenBank/DDBJ whole genome shotgun (WGS) entry which is preliminary data.</text>
</comment>